<protein>
    <submittedName>
        <fullName evidence="3">DUF2818 family protein</fullName>
    </submittedName>
</protein>
<evidence type="ECO:0000256" key="1">
    <source>
        <dbReference type="SAM" id="Phobius"/>
    </source>
</evidence>
<dbReference type="AlphaFoldDB" id="C4ZKJ1"/>
<dbReference type="Proteomes" id="UP000321192">
    <property type="component" value="Unassembled WGS sequence"/>
</dbReference>
<evidence type="ECO:0000313" key="3">
    <source>
        <dbReference type="EMBL" id="TXH83695.1"/>
    </source>
</evidence>
<accession>A0A5C7SLB1</accession>
<feature type="transmembrane region" description="Helical" evidence="1">
    <location>
        <begin position="74"/>
        <end position="98"/>
    </location>
</feature>
<dbReference type="Pfam" id="PF10993">
    <property type="entry name" value="DUF2818"/>
    <property type="match status" value="1"/>
</dbReference>
<dbReference type="EMBL" id="CP001281">
    <property type="protein sequence ID" value="ACK54508.1"/>
    <property type="molecule type" value="Genomic_DNA"/>
</dbReference>
<dbReference type="InterPro" id="IPR016768">
    <property type="entry name" value="UCP019883"/>
</dbReference>
<dbReference type="KEGG" id="tmz:Tmz1t_1756"/>
<reference evidence="4" key="1">
    <citation type="submission" date="2009-05" db="EMBL/GenBank/DDBJ databases">
        <title>Complete sequence of chromosome of Thauera sp. MZ1T.</title>
        <authorList>
            <consortium name="US DOE Joint Genome Institute"/>
            <person name="Lucas S."/>
            <person name="Copeland A."/>
            <person name="Lapidus A."/>
            <person name="Glavina del Rio T."/>
            <person name="Dalin E."/>
            <person name="Tice H."/>
            <person name="Bruce D."/>
            <person name="Goodwin L."/>
            <person name="Pitluck S."/>
            <person name="Sims D."/>
            <person name="Brettin T."/>
            <person name="Detter J.C."/>
            <person name="Han C."/>
            <person name="Larimer F."/>
            <person name="Land M."/>
            <person name="Hauser L."/>
            <person name="Kyrpides N."/>
            <person name="Mikhailova N."/>
            <person name="Sayler G.S."/>
        </authorList>
    </citation>
    <scope>NUCLEOTIDE SEQUENCE [LARGE SCALE GENOMIC DNA]</scope>
    <source>
        <strain evidence="4">MZ1T</strain>
    </source>
</reference>
<accession>C4ZKJ1</accession>
<dbReference type="PIRSF" id="PIRSF019883">
    <property type="entry name" value="UCP019883"/>
    <property type="match status" value="1"/>
</dbReference>
<keyword evidence="1" id="KW-0472">Membrane</keyword>
<dbReference type="HOGENOM" id="CLU_159301_1_0_4"/>
<keyword evidence="4" id="KW-1185">Reference proteome</keyword>
<evidence type="ECO:0000313" key="2">
    <source>
        <dbReference type="EMBL" id="ACK54508.1"/>
    </source>
</evidence>
<feature type="transmembrane region" description="Helical" evidence="1">
    <location>
        <begin position="41"/>
        <end position="62"/>
    </location>
</feature>
<feature type="transmembrane region" description="Helical" evidence="1">
    <location>
        <begin position="6"/>
        <end position="29"/>
    </location>
</feature>
<reference evidence="2 4" key="2">
    <citation type="journal article" date="2012" name="Stand. Genomic Sci.">
        <title>Complete genome sequence of Thauera aminoaromatica strain MZ1T.</title>
        <authorList>
            <person name="Jiang K."/>
            <person name="Sanseverino J."/>
            <person name="Chauhan A."/>
            <person name="Lucas S."/>
            <person name="Copeland A."/>
            <person name="Lapidus A."/>
            <person name="Del Rio T.G."/>
            <person name="Dalin E."/>
            <person name="Tice H."/>
            <person name="Bruce D."/>
            <person name="Goodwin L."/>
            <person name="Pitluck S."/>
            <person name="Sims D."/>
            <person name="Brettin T."/>
            <person name="Detter J.C."/>
            <person name="Han C."/>
            <person name="Chang Y.J."/>
            <person name="Larimer F."/>
            <person name="Land M."/>
            <person name="Hauser L."/>
            <person name="Kyrpides N.C."/>
            <person name="Mikhailova N."/>
            <person name="Moser S."/>
            <person name="Jegier P."/>
            <person name="Close D."/>
            <person name="Debruyn J.M."/>
            <person name="Wang Y."/>
            <person name="Layton A.C."/>
            <person name="Allen M.S."/>
            <person name="Sayler G.S."/>
        </authorList>
    </citation>
    <scope>NUCLEOTIDE SEQUENCE [LARGE SCALE GENOMIC DNA]</scope>
    <source>
        <strain evidence="2 4">MZ1T</strain>
    </source>
</reference>
<proteinExistence type="predicted"/>
<evidence type="ECO:0000313" key="5">
    <source>
        <dbReference type="Proteomes" id="UP000321192"/>
    </source>
</evidence>
<dbReference type="RefSeq" id="WP_012585175.1">
    <property type="nucleotide sequence ID" value="NC_011662.2"/>
</dbReference>
<keyword evidence="1" id="KW-0812">Transmembrane</keyword>
<dbReference type="EMBL" id="SSFD01000201">
    <property type="protein sequence ID" value="TXH83695.1"/>
    <property type="molecule type" value="Genomic_DNA"/>
</dbReference>
<gene>
    <name evidence="2" type="ordered locus">Tmz1t_1756</name>
    <name evidence="3" type="ORF">E6Q80_12945</name>
</gene>
<dbReference type="Proteomes" id="UP000002186">
    <property type="component" value="Chromosome"/>
</dbReference>
<keyword evidence="1" id="KW-1133">Transmembrane helix</keyword>
<name>C4ZKJ1_THASP</name>
<dbReference type="eggNOG" id="ENOG5032Z6F">
    <property type="taxonomic scope" value="Bacteria"/>
</dbReference>
<sequence length="110" mass="12221">MGADASVFLLLAIAFTMANLPFVFDRIFLIRKPPAGVRKGLGWRFAELLVLYFVVGGLAASIEAQSHGRVYGQGWAFYATTFCLFVVFAFPGFTWAYLWRSARRTSEVGA</sequence>
<reference evidence="3 5" key="3">
    <citation type="submission" date="2018-09" db="EMBL/GenBank/DDBJ databases">
        <title>Metagenome Assembled Genomes from an Advanced Water Purification Facility.</title>
        <authorList>
            <person name="Stamps B.W."/>
            <person name="Spear J.R."/>
        </authorList>
    </citation>
    <scope>NUCLEOTIDE SEQUENCE [LARGE SCALE GENOMIC DNA]</scope>
    <source>
        <strain evidence="3">Bin_27_1</strain>
    </source>
</reference>
<organism evidence="2 4">
    <name type="scientific">Thauera aminoaromatica</name>
    <dbReference type="NCBI Taxonomy" id="164330"/>
    <lineage>
        <taxon>Bacteria</taxon>
        <taxon>Pseudomonadati</taxon>
        <taxon>Pseudomonadota</taxon>
        <taxon>Betaproteobacteria</taxon>
        <taxon>Rhodocyclales</taxon>
        <taxon>Zoogloeaceae</taxon>
        <taxon>Thauera</taxon>
    </lineage>
</organism>
<dbReference type="STRING" id="85643.Tmz1t_1756"/>
<dbReference type="OrthoDB" id="5785537at2"/>
<evidence type="ECO:0000313" key="4">
    <source>
        <dbReference type="Proteomes" id="UP000002186"/>
    </source>
</evidence>